<reference evidence="1 2" key="1">
    <citation type="journal article" date="2020" name="Phytopathology">
        <title>Genome Sequence Resources of Colletotrichum truncatum, C. plurivorum, C. musicola, and C. sojae: Four Species Pathogenic to Soybean (Glycine max).</title>
        <authorList>
            <person name="Rogerio F."/>
            <person name="Boufleur T.R."/>
            <person name="Ciampi-Guillardi M."/>
            <person name="Sukno S.A."/>
            <person name="Thon M.R."/>
            <person name="Massola Junior N.S."/>
            <person name="Baroncelli R."/>
        </authorList>
    </citation>
    <scope>NUCLEOTIDE SEQUENCE [LARGE SCALE GENOMIC DNA]</scope>
    <source>
        <strain evidence="1 2">CMES1059</strain>
    </source>
</reference>
<gene>
    <name evidence="1" type="ORF">CTRU02_210072</name>
</gene>
<dbReference type="Proteomes" id="UP000805649">
    <property type="component" value="Unassembled WGS sequence"/>
</dbReference>
<evidence type="ECO:0000313" key="2">
    <source>
        <dbReference type="Proteomes" id="UP000805649"/>
    </source>
</evidence>
<keyword evidence="2" id="KW-1185">Reference proteome</keyword>
<evidence type="ECO:0000313" key="1">
    <source>
        <dbReference type="EMBL" id="KAL0935481.1"/>
    </source>
</evidence>
<accession>A0ACC3YVJ8</accession>
<protein>
    <submittedName>
        <fullName evidence="1">DNA polymerase kappa</fullName>
    </submittedName>
</protein>
<proteinExistence type="predicted"/>
<comment type="caution">
    <text evidence="1">The sequence shown here is derived from an EMBL/GenBank/DDBJ whole genome shotgun (WGS) entry which is preliminary data.</text>
</comment>
<dbReference type="EMBL" id="VUJX02000006">
    <property type="protein sequence ID" value="KAL0935481.1"/>
    <property type="molecule type" value="Genomic_DNA"/>
</dbReference>
<organism evidence="1 2">
    <name type="scientific">Colletotrichum truncatum</name>
    <name type="common">Anthracnose fungus</name>
    <name type="synonym">Colletotrichum capsici</name>
    <dbReference type="NCBI Taxonomy" id="5467"/>
    <lineage>
        <taxon>Eukaryota</taxon>
        <taxon>Fungi</taxon>
        <taxon>Dikarya</taxon>
        <taxon>Ascomycota</taxon>
        <taxon>Pezizomycotina</taxon>
        <taxon>Sordariomycetes</taxon>
        <taxon>Hypocreomycetidae</taxon>
        <taxon>Glomerellales</taxon>
        <taxon>Glomerellaceae</taxon>
        <taxon>Colletotrichum</taxon>
        <taxon>Colletotrichum truncatum species complex</taxon>
    </lineage>
</organism>
<sequence length="580" mass="65022">MDSDVHNEQTDQNEKDLKYTLLGPIITKAGYEGVDKNQISEFLHKSSKGSLFFDHQAKCDRDLAEKTKDLVQKKRQLELTDLSFEFQNADQLIADLEKSRDLSQFIVHIDCDCFHASVEKLDHPELENAPFAVGEVVIAACNYVARSYGCRNGMLSSVALQLCPDLKLLRPNPAKYKAKMDQIRQVMAKYDPRFESSGEDEAYLNITRFCSDNQISTTEAVKRLRLEIRETTGIPVAAGVAANTQLAKICATFAKPDGQFHLPNNKTEIMALMESLPVRKAIGVGRAMERQLAGLEIHTCGEIYSQRHFLRSLFGEFVRGFLIELFLGLGRTELKPQWERSRKSVSLEKTFPETSDTRQIHQRLKELSSALEKVMVEQRCRGRTLSLKMRLRTFETCSRQIRLPKPTSSGEQLYHLAEILLRDFLQNRPGASMRLLGLRCTGLLNDKDSDITRFLTSQRSRTTDDKSDSPQISSDSYTDASIFQSATESTDRGGCIQLGGTAVTSPIKSVPESHDRGTKKDLGNTRNADCDAADLSSGDILCPVCHKVQPNGNVSFNQHLDFCLSRSAIREAISNDDTHA</sequence>
<name>A0ACC3YVJ8_COLTU</name>